<dbReference type="GO" id="GO:0051999">
    <property type="term" value="P:mannosyl-inositol phosphorylceramide biosynthetic process"/>
    <property type="evidence" value="ECO:0007669"/>
    <property type="project" value="TreeGrafter"/>
</dbReference>
<evidence type="ECO:0000256" key="1">
    <source>
        <dbReference type="ARBA" id="ARBA00009003"/>
    </source>
</evidence>
<dbReference type="GO" id="GO:0016020">
    <property type="term" value="C:membrane"/>
    <property type="evidence" value="ECO:0007669"/>
    <property type="project" value="GOC"/>
</dbReference>
<keyword evidence="3" id="KW-0472">Membrane</keyword>
<dbReference type="GO" id="GO:0000030">
    <property type="term" value="F:mannosyltransferase activity"/>
    <property type="evidence" value="ECO:0007669"/>
    <property type="project" value="TreeGrafter"/>
</dbReference>
<name>A0A1J7IQN5_9PEZI</name>
<comment type="similarity">
    <text evidence="1">Belongs to the glycosyltransferase 32 family.</text>
</comment>
<dbReference type="Pfam" id="PF04488">
    <property type="entry name" value="Gly_transf_sug"/>
    <property type="match status" value="1"/>
</dbReference>
<dbReference type="InterPro" id="IPR007577">
    <property type="entry name" value="GlycoTrfase_DXD_sugar-bd_CS"/>
</dbReference>
<dbReference type="Gene3D" id="3.90.550.20">
    <property type="match status" value="1"/>
</dbReference>
<keyword evidence="2" id="KW-0808">Transferase</keyword>
<keyword evidence="5" id="KW-1185">Reference proteome</keyword>
<dbReference type="SUPFAM" id="SSF53448">
    <property type="entry name" value="Nucleotide-diphospho-sugar transferases"/>
    <property type="match status" value="1"/>
</dbReference>
<reference evidence="4 5" key="1">
    <citation type="submission" date="2016-10" db="EMBL/GenBank/DDBJ databases">
        <title>Draft genome sequence of Coniochaeta ligniaria NRRL30616, a lignocellulolytic fungus for bioabatement of inhibitors in plant biomass hydrolysates.</title>
        <authorList>
            <consortium name="DOE Joint Genome Institute"/>
            <person name="Jimenez D.J."/>
            <person name="Hector R.E."/>
            <person name="Riley R."/>
            <person name="Sun H."/>
            <person name="Grigoriev I.V."/>
            <person name="Van Elsas J.D."/>
            <person name="Nichols N.N."/>
        </authorList>
    </citation>
    <scope>NUCLEOTIDE SEQUENCE [LARGE SCALE GENOMIC DNA]</scope>
    <source>
        <strain evidence="4 5">NRRL 30616</strain>
    </source>
</reference>
<gene>
    <name evidence="4" type="ORF">CONLIGDRAFT_126531</name>
</gene>
<evidence type="ECO:0008006" key="6">
    <source>
        <dbReference type="Google" id="ProtNLM"/>
    </source>
</evidence>
<keyword evidence="3" id="KW-0812">Transmembrane</keyword>
<dbReference type="PANTHER" id="PTHR32385:SF15">
    <property type="entry name" value="INOSITOL PHOSPHOCERAMIDE MANNOSYLTRANSFERASE 1"/>
    <property type="match status" value="1"/>
</dbReference>
<protein>
    <recommendedName>
        <fullName evidence="6">Glycosyltransferase family 32 protein</fullName>
    </recommendedName>
</protein>
<feature type="transmembrane region" description="Helical" evidence="3">
    <location>
        <begin position="324"/>
        <end position="346"/>
    </location>
</feature>
<evidence type="ECO:0000256" key="2">
    <source>
        <dbReference type="ARBA" id="ARBA00022679"/>
    </source>
</evidence>
<proteinExistence type="inferred from homology"/>
<sequence length="369" mass="42349">MVSWYYRRLATGTPDDSPAPPYDEERLEHGSGSCWRRPSKYLQFSRPSKSTVYVLLFDAILLGLLVYTLEPLITLLFRNEELFSPRVTLSQNGTAASWPDQGSRKIPRILHQTCANDTIPDKWVKSQQSCKTAYAGFEYKLWTDESTRALLESEYPWFLESWDNYAFPIQRADSLRYFILYHYGGIYLDMDTWCNETFPLHQIESDTHTAIFKSTLPTGVTNDFMIATLRHPVYASVISKLPAFYTITRFWARLQPYVNIMLSSGPLFLTLVVKDYLLEQPLIPSPTVSVVEQSQLAPYITDLESSTWHQADAKALMWLGTRPWTWFTLGLVVTAAGFLVVNRVLVWAWSALHRRIPSVAYAVKMAKVA</sequence>
<accession>A0A1J7IQN5</accession>
<organism evidence="4 5">
    <name type="scientific">Coniochaeta ligniaria NRRL 30616</name>
    <dbReference type="NCBI Taxonomy" id="1408157"/>
    <lineage>
        <taxon>Eukaryota</taxon>
        <taxon>Fungi</taxon>
        <taxon>Dikarya</taxon>
        <taxon>Ascomycota</taxon>
        <taxon>Pezizomycotina</taxon>
        <taxon>Sordariomycetes</taxon>
        <taxon>Sordariomycetidae</taxon>
        <taxon>Coniochaetales</taxon>
        <taxon>Coniochaetaceae</taxon>
        <taxon>Coniochaeta</taxon>
    </lineage>
</organism>
<dbReference type="PANTHER" id="PTHR32385">
    <property type="entry name" value="MANNOSYL PHOSPHORYLINOSITOL CERAMIDE SYNTHASE"/>
    <property type="match status" value="1"/>
</dbReference>
<evidence type="ECO:0000256" key="3">
    <source>
        <dbReference type="SAM" id="Phobius"/>
    </source>
</evidence>
<dbReference type="EMBL" id="KV875106">
    <property type="protein sequence ID" value="OIW23401.1"/>
    <property type="molecule type" value="Genomic_DNA"/>
</dbReference>
<dbReference type="InterPro" id="IPR029044">
    <property type="entry name" value="Nucleotide-diphossugar_trans"/>
</dbReference>
<keyword evidence="3" id="KW-1133">Transmembrane helix</keyword>
<dbReference type="AlphaFoldDB" id="A0A1J7IQN5"/>
<dbReference type="STRING" id="1408157.A0A1J7IQN5"/>
<dbReference type="OrthoDB" id="3647at2759"/>
<evidence type="ECO:0000313" key="4">
    <source>
        <dbReference type="EMBL" id="OIW23401.1"/>
    </source>
</evidence>
<dbReference type="Proteomes" id="UP000182658">
    <property type="component" value="Unassembled WGS sequence"/>
</dbReference>
<dbReference type="InParanoid" id="A0A1J7IQN5"/>
<dbReference type="InterPro" id="IPR051706">
    <property type="entry name" value="Glycosyltransferase_domain"/>
</dbReference>
<feature type="transmembrane region" description="Helical" evidence="3">
    <location>
        <begin position="52"/>
        <end position="77"/>
    </location>
</feature>
<evidence type="ECO:0000313" key="5">
    <source>
        <dbReference type="Proteomes" id="UP000182658"/>
    </source>
</evidence>